<evidence type="ECO:0000313" key="1">
    <source>
        <dbReference type="EMBL" id="EEG29527.1"/>
    </source>
</evidence>
<reference evidence="1 2" key="1">
    <citation type="submission" date="2009-01" db="EMBL/GenBank/DDBJ databases">
        <authorList>
            <person name="Fulton L."/>
            <person name="Clifton S."/>
            <person name="Fulton B."/>
            <person name="Xu J."/>
            <person name="Minx P."/>
            <person name="Pepin K.H."/>
            <person name="Johnson M."/>
            <person name="Bhonagiri V."/>
            <person name="Nash W.E."/>
            <person name="Mardis E.R."/>
            <person name="Wilson R.K."/>
        </authorList>
    </citation>
    <scope>NUCLEOTIDE SEQUENCE [LARGE SCALE GENOMIC DNA]</scope>
    <source>
        <strain evidence="1 2">DSM 5476</strain>
    </source>
</reference>
<dbReference type="Proteomes" id="UP000003340">
    <property type="component" value="Unassembled WGS sequence"/>
</dbReference>
<name>C0EG70_9FIRM</name>
<protein>
    <submittedName>
        <fullName evidence="1">Uncharacterized protein</fullName>
    </submittedName>
</protein>
<gene>
    <name evidence="1" type="ORF">CLOSTMETH_02863</name>
</gene>
<accession>C0EG70</accession>
<proteinExistence type="predicted"/>
<dbReference type="STRING" id="537013.CLOSTMETH_02863"/>
<dbReference type="AlphaFoldDB" id="C0EG70"/>
<keyword evidence="2" id="KW-1185">Reference proteome</keyword>
<dbReference type="EMBL" id="ACEC01000096">
    <property type="protein sequence ID" value="EEG29527.1"/>
    <property type="molecule type" value="Genomic_DNA"/>
</dbReference>
<organism evidence="1 2">
    <name type="scientific">[Clostridium] methylpentosum DSM 5476</name>
    <dbReference type="NCBI Taxonomy" id="537013"/>
    <lineage>
        <taxon>Bacteria</taxon>
        <taxon>Bacillati</taxon>
        <taxon>Bacillota</taxon>
        <taxon>Clostridia</taxon>
        <taxon>Eubacteriales</taxon>
        <taxon>Oscillospiraceae</taxon>
        <taxon>Oscillospiraceae incertae sedis</taxon>
    </lineage>
</organism>
<sequence>MFLAMLSYNFSFAGAPNALVRGCSKDSEDIKFCVCPFQRDVWNLLEWYKGELSQLRLIAMYATSGDEVIAAGDWQLVVEPGSFSSGTVQE</sequence>
<evidence type="ECO:0000313" key="2">
    <source>
        <dbReference type="Proteomes" id="UP000003340"/>
    </source>
</evidence>
<reference evidence="1 2" key="2">
    <citation type="submission" date="2009-02" db="EMBL/GenBank/DDBJ databases">
        <title>Draft genome sequence of Clostridium methylpentosum (DSM 5476).</title>
        <authorList>
            <person name="Sudarsanam P."/>
            <person name="Ley R."/>
            <person name="Guruge J."/>
            <person name="Turnbaugh P.J."/>
            <person name="Mahowald M."/>
            <person name="Liep D."/>
            <person name="Gordon J."/>
        </authorList>
    </citation>
    <scope>NUCLEOTIDE SEQUENCE [LARGE SCALE GENOMIC DNA]</scope>
    <source>
        <strain evidence="1 2">DSM 5476</strain>
    </source>
</reference>
<dbReference type="HOGENOM" id="CLU_2435659_0_0_9"/>
<comment type="caution">
    <text evidence="1">The sequence shown here is derived from an EMBL/GenBank/DDBJ whole genome shotgun (WGS) entry which is preliminary data.</text>
</comment>